<dbReference type="EMBL" id="JAAXYH010000002">
    <property type="protein sequence ID" value="NMH64588.1"/>
    <property type="molecule type" value="Genomic_DNA"/>
</dbReference>
<feature type="compositionally biased region" description="Polar residues" evidence="1">
    <location>
        <begin position="744"/>
        <end position="754"/>
    </location>
</feature>
<dbReference type="SMART" id="SM00827">
    <property type="entry name" value="PKS_AT"/>
    <property type="match status" value="1"/>
</dbReference>
<protein>
    <submittedName>
        <fullName evidence="3">PfaB family protein</fullName>
    </submittedName>
</protein>
<dbReference type="InterPro" id="IPR014181">
    <property type="entry name" value="Omega3_polyunsat_FA_synth-like"/>
</dbReference>
<organism evidence="3 4">
    <name type="scientific">Shewanella salipaludis</name>
    <dbReference type="NCBI Taxonomy" id="2723052"/>
    <lineage>
        <taxon>Bacteria</taxon>
        <taxon>Pseudomonadati</taxon>
        <taxon>Pseudomonadota</taxon>
        <taxon>Gammaproteobacteria</taxon>
        <taxon>Alteromonadales</taxon>
        <taxon>Shewanellaceae</taxon>
        <taxon>Shewanella</taxon>
    </lineage>
</organism>
<evidence type="ECO:0000313" key="3">
    <source>
        <dbReference type="EMBL" id="NMH64588.1"/>
    </source>
</evidence>
<accession>A0A972FWK0</accession>
<dbReference type="SUPFAM" id="SSF52151">
    <property type="entry name" value="FabD/lysophospholipase-like"/>
    <property type="match status" value="1"/>
</dbReference>
<comment type="caution">
    <text evidence="3">The sequence shown here is derived from an EMBL/GenBank/DDBJ whole genome shotgun (WGS) entry which is preliminary data.</text>
</comment>
<dbReference type="AlphaFoldDB" id="A0A972FWK0"/>
<proteinExistence type="predicted"/>
<dbReference type="InterPro" id="IPR016035">
    <property type="entry name" value="Acyl_Trfase/lysoPLipase"/>
</dbReference>
<sequence>MVNGAEPSGPDSGSGPSSDIGALRIAVLLGDEADLLSASSPLAGLEWVHLSLEHQSHEPLTQLLDRAAELLSQGKPVVLSAKGGDENLRLYLLDGLTAAKRRLHVHCYLAGWASGMDCEFEAEGEVEAREKIQASALARAKRSAAQAQLHNSVANTLWDEFAALYRAVQALARRSLAPLAALDATATKPCYWFSRQHQARVLCLNLKRPNLKRLNLTANTGNAVQSVVLTQGSRLAAPRPLLDESRLFIPLGGSNIAELQTHLADLSAWLDALNSKAEAEAEPDTAANALQLKSQLLKSLVAKSLRDYDPWAPLALVLMAQSGTALAQEVLAMQAALAADAVQFKTPAGSCFCARPLGDAGLTLVYPGVGTVYANMFSDLSEYFPDLYAMLEREGDLGAMLQAASLYHGDPETAAANTARMSLSQQAIAGVGASYLFTQLLTREFKLRPRFALGYSMGEAAMWASLGVWQAPHQLIEATENSSIFNRAISGELTAVRRAWQLRDDEPIIWNSFLVRADAAGLDQLRAALPAFPRAYLAITQGDSCVLAGCETSCRALLAHLGKRGIAANRVTAMHTPPAMAVHGELLDFYTLALNQTALEPEALEPEAAGIDFISAAEAGPVSIDSQSIARSIADTFCGPLDFGALIHRAHDLGARLFLEVGADRQTSTLIDKILKQDGSRPALALAGNAKGADTATSLLKCLAQLISHRVSLSLAPLLAGLAQGTSQSTSSGTRSGTRADTSNYRTAFSTQNPAAAPTPSAEGEPL</sequence>
<evidence type="ECO:0000313" key="4">
    <source>
        <dbReference type="Proteomes" id="UP000737113"/>
    </source>
</evidence>
<dbReference type="PANTHER" id="PTHR43074:SF1">
    <property type="entry name" value="BETA-KETOACYL SYNTHASE FAMILY PROTEIN-RELATED"/>
    <property type="match status" value="1"/>
</dbReference>
<reference evidence="3" key="1">
    <citation type="submission" date="2020-04" db="EMBL/GenBank/DDBJ databases">
        <title>Description of Shewanella salipaludis sp. nov., isolated from a salt marsh.</title>
        <authorList>
            <person name="Park S."/>
            <person name="Yoon J.-H."/>
        </authorList>
    </citation>
    <scope>NUCLEOTIDE SEQUENCE</scope>
    <source>
        <strain evidence="3">SHSM-M6</strain>
    </source>
</reference>
<dbReference type="InterPro" id="IPR001227">
    <property type="entry name" value="Ac_transferase_dom_sf"/>
</dbReference>
<dbReference type="GO" id="GO:0016740">
    <property type="term" value="F:transferase activity"/>
    <property type="evidence" value="ECO:0007669"/>
    <property type="project" value="InterPro"/>
</dbReference>
<evidence type="ECO:0000256" key="1">
    <source>
        <dbReference type="SAM" id="MobiDB-lite"/>
    </source>
</evidence>
<gene>
    <name evidence="3" type="ORF">HC757_05320</name>
</gene>
<evidence type="ECO:0000259" key="2">
    <source>
        <dbReference type="SMART" id="SM00827"/>
    </source>
</evidence>
<dbReference type="InterPro" id="IPR052568">
    <property type="entry name" value="PKS-FAS_Synthase"/>
</dbReference>
<dbReference type="NCBIfam" id="TIGR02816">
    <property type="entry name" value="pfaB_fam"/>
    <property type="match status" value="1"/>
</dbReference>
<dbReference type="RefSeq" id="WP_169563345.1">
    <property type="nucleotide sequence ID" value="NZ_JAAXYH010000002.1"/>
</dbReference>
<dbReference type="PANTHER" id="PTHR43074">
    <property type="entry name" value="OMEGA-3 POLYUNSATURATED FATTY ACID SYNTHASE PFAB-RELATED"/>
    <property type="match status" value="1"/>
</dbReference>
<dbReference type="Gene3D" id="3.30.70.250">
    <property type="entry name" value="Malonyl-CoA ACP transacylase, ACP-binding"/>
    <property type="match status" value="1"/>
</dbReference>
<feature type="domain" description="Malonyl-CoA:ACP transacylase (MAT)" evidence="2">
    <location>
        <begin position="365"/>
        <end position="702"/>
    </location>
</feature>
<feature type="compositionally biased region" description="Low complexity" evidence="1">
    <location>
        <begin position="725"/>
        <end position="743"/>
    </location>
</feature>
<dbReference type="Proteomes" id="UP000737113">
    <property type="component" value="Unassembled WGS sequence"/>
</dbReference>
<dbReference type="InterPro" id="IPR014043">
    <property type="entry name" value="Acyl_transferase_dom"/>
</dbReference>
<name>A0A972FWK0_9GAMM</name>
<dbReference type="Gene3D" id="3.30.70.3290">
    <property type="match status" value="1"/>
</dbReference>
<feature type="region of interest" description="Disordered" evidence="1">
    <location>
        <begin position="725"/>
        <end position="767"/>
    </location>
</feature>
<keyword evidence="4" id="KW-1185">Reference proteome</keyword>
<dbReference type="Gene3D" id="3.40.366.10">
    <property type="entry name" value="Malonyl-Coenzyme A Acyl Carrier Protein, domain 2"/>
    <property type="match status" value="1"/>
</dbReference>